<name>A0ABT5YSA7_9PROT</name>
<keyword evidence="4 8" id="KW-1003">Cell membrane</keyword>
<evidence type="ECO:0000313" key="10">
    <source>
        <dbReference type="Proteomes" id="UP001215503"/>
    </source>
</evidence>
<evidence type="ECO:0000256" key="2">
    <source>
        <dbReference type="ARBA" id="ARBA00009142"/>
    </source>
</evidence>
<evidence type="ECO:0000256" key="3">
    <source>
        <dbReference type="ARBA" id="ARBA00022448"/>
    </source>
</evidence>
<feature type="transmembrane region" description="Helical" evidence="8">
    <location>
        <begin position="172"/>
        <end position="191"/>
    </location>
</feature>
<protein>
    <recommendedName>
        <fullName evidence="8">Probable membrane transporter protein</fullName>
    </recommendedName>
</protein>
<keyword evidence="6 8" id="KW-1133">Transmembrane helix</keyword>
<keyword evidence="5 8" id="KW-0812">Transmembrane</keyword>
<comment type="similarity">
    <text evidence="2 8">Belongs to the 4-toluene sulfonate uptake permease (TSUP) (TC 2.A.102) family.</text>
</comment>
<dbReference type="Proteomes" id="UP001215503">
    <property type="component" value="Unassembled WGS sequence"/>
</dbReference>
<dbReference type="PANTHER" id="PTHR30269">
    <property type="entry name" value="TRANSMEMBRANE PROTEIN YFCA"/>
    <property type="match status" value="1"/>
</dbReference>
<gene>
    <name evidence="9" type="ORF">P2G67_14150</name>
</gene>
<accession>A0ABT5YSA7</accession>
<evidence type="ECO:0000313" key="9">
    <source>
        <dbReference type="EMBL" id="MDF2097119.1"/>
    </source>
</evidence>
<comment type="subcellular location">
    <subcellularLocation>
        <location evidence="1 8">Cell membrane</location>
        <topology evidence="1 8">Multi-pass membrane protein</topology>
    </subcellularLocation>
</comment>
<feature type="transmembrane region" description="Helical" evidence="8">
    <location>
        <begin position="74"/>
        <end position="92"/>
    </location>
</feature>
<feature type="transmembrane region" description="Helical" evidence="8">
    <location>
        <begin position="99"/>
        <end position="117"/>
    </location>
</feature>
<feature type="transmembrane region" description="Helical" evidence="8">
    <location>
        <begin position="197"/>
        <end position="220"/>
    </location>
</feature>
<evidence type="ECO:0000256" key="7">
    <source>
        <dbReference type="ARBA" id="ARBA00023136"/>
    </source>
</evidence>
<dbReference type="PANTHER" id="PTHR30269:SF37">
    <property type="entry name" value="MEMBRANE TRANSPORTER PROTEIN"/>
    <property type="match status" value="1"/>
</dbReference>
<evidence type="ECO:0000256" key="8">
    <source>
        <dbReference type="RuleBase" id="RU363041"/>
    </source>
</evidence>
<keyword evidence="10" id="KW-1185">Reference proteome</keyword>
<dbReference type="Pfam" id="PF01925">
    <property type="entry name" value="TauE"/>
    <property type="match status" value="1"/>
</dbReference>
<evidence type="ECO:0000256" key="4">
    <source>
        <dbReference type="ARBA" id="ARBA00022475"/>
    </source>
</evidence>
<dbReference type="InterPro" id="IPR002781">
    <property type="entry name" value="TM_pro_TauE-like"/>
</dbReference>
<dbReference type="InterPro" id="IPR052017">
    <property type="entry name" value="TSUP"/>
</dbReference>
<sequence length="253" mass="27053">MPDDPWFYVLAVPAIFLIGISKSGFGGGMGLLGVPLMALAVDPRMAAAILLPILCLMDAFALWAYRGLWHRRHLAILAAGAAVGILLGALTFEYVSTAAMRLLVGVIALGFVANWLFRPAAAGAPDPEPRLLSGTFWGAMSGFTSFTAHAGGPPVAMYLLPRQLDKSLFQGTTVVFFALVNLTKLVPYAWLGQFTPGVLWTALVLAPLVPPAIGVGLLLHRTVSQTIFYRLCYLLLTVVGSKLVWDGLDGLLF</sequence>
<evidence type="ECO:0000256" key="6">
    <source>
        <dbReference type="ARBA" id="ARBA00022989"/>
    </source>
</evidence>
<proteinExistence type="inferred from homology"/>
<feature type="transmembrane region" description="Helical" evidence="8">
    <location>
        <begin position="6"/>
        <end position="34"/>
    </location>
</feature>
<feature type="transmembrane region" description="Helical" evidence="8">
    <location>
        <begin position="137"/>
        <end position="160"/>
    </location>
</feature>
<feature type="transmembrane region" description="Helical" evidence="8">
    <location>
        <begin position="46"/>
        <end position="68"/>
    </location>
</feature>
<keyword evidence="3" id="KW-0813">Transport</keyword>
<comment type="caution">
    <text evidence="9">The sequence shown here is derived from an EMBL/GenBank/DDBJ whole genome shotgun (WGS) entry which is preliminary data.</text>
</comment>
<dbReference type="RefSeq" id="WP_275823893.1">
    <property type="nucleotide sequence ID" value="NZ_JARHUD010000009.1"/>
</dbReference>
<reference evidence="9 10" key="1">
    <citation type="submission" date="2023-03" db="EMBL/GenBank/DDBJ databases">
        <title>Fodinicurvata sp. CAU 1616 isolated from sea sendiment.</title>
        <authorList>
            <person name="Kim W."/>
        </authorList>
    </citation>
    <scope>NUCLEOTIDE SEQUENCE [LARGE SCALE GENOMIC DNA]</scope>
    <source>
        <strain evidence="9 10">CAU 1616</strain>
    </source>
</reference>
<organism evidence="9 10">
    <name type="scientific">Aquibaculum arenosum</name>
    <dbReference type="NCBI Taxonomy" id="3032591"/>
    <lineage>
        <taxon>Bacteria</taxon>
        <taxon>Pseudomonadati</taxon>
        <taxon>Pseudomonadota</taxon>
        <taxon>Alphaproteobacteria</taxon>
        <taxon>Rhodospirillales</taxon>
        <taxon>Rhodovibrionaceae</taxon>
        <taxon>Aquibaculum</taxon>
    </lineage>
</organism>
<evidence type="ECO:0000256" key="5">
    <source>
        <dbReference type="ARBA" id="ARBA00022692"/>
    </source>
</evidence>
<dbReference type="EMBL" id="JARHUD010000009">
    <property type="protein sequence ID" value="MDF2097119.1"/>
    <property type="molecule type" value="Genomic_DNA"/>
</dbReference>
<evidence type="ECO:0000256" key="1">
    <source>
        <dbReference type="ARBA" id="ARBA00004651"/>
    </source>
</evidence>
<feature type="transmembrane region" description="Helical" evidence="8">
    <location>
        <begin position="227"/>
        <end position="245"/>
    </location>
</feature>
<keyword evidence="7 8" id="KW-0472">Membrane</keyword>